<evidence type="ECO:0000256" key="2">
    <source>
        <dbReference type="SAM" id="SignalP"/>
    </source>
</evidence>
<proteinExistence type="predicted"/>
<evidence type="ECO:0000313" key="3">
    <source>
        <dbReference type="EMBL" id="KUJ14419.1"/>
    </source>
</evidence>
<keyword evidence="2" id="KW-0732">Signal</keyword>
<dbReference type="RefSeq" id="XP_018068774.1">
    <property type="nucleotide sequence ID" value="XM_018205298.1"/>
</dbReference>
<dbReference type="GeneID" id="28815024"/>
<reference evidence="3 4" key="1">
    <citation type="submission" date="2015-10" db="EMBL/GenBank/DDBJ databases">
        <title>Full genome of DAOMC 229536 Phialocephala scopiformis, a fungal endophyte of spruce producing the potent anti-insectan compound rugulosin.</title>
        <authorList>
            <consortium name="DOE Joint Genome Institute"/>
            <person name="Walker A.K."/>
            <person name="Frasz S.L."/>
            <person name="Seifert K.A."/>
            <person name="Miller J.D."/>
            <person name="Mondo S.J."/>
            <person name="Labutti K."/>
            <person name="Lipzen A."/>
            <person name="Dockter R."/>
            <person name="Kennedy M."/>
            <person name="Grigoriev I.V."/>
            <person name="Spatafora J.W."/>
        </authorList>
    </citation>
    <scope>NUCLEOTIDE SEQUENCE [LARGE SCALE GENOMIC DNA]</scope>
    <source>
        <strain evidence="3 4">CBS 120377</strain>
    </source>
</reference>
<dbReference type="InParanoid" id="A0A194X318"/>
<keyword evidence="4" id="KW-1185">Reference proteome</keyword>
<feature type="signal peptide" evidence="2">
    <location>
        <begin position="1"/>
        <end position="17"/>
    </location>
</feature>
<accession>A0A194X318</accession>
<dbReference type="EMBL" id="KQ947420">
    <property type="protein sequence ID" value="KUJ14419.1"/>
    <property type="molecule type" value="Genomic_DNA"/>
</dbReference>
<dbReference type="KEGG" id="psco:LY89DRAFT_138446"/>
<organism evidence="3 4">
    <name type="scientific">Mollisia scopiformis</name>
    <name type="common">Conifer needle endophyte fungus</name>
    <name type="synonym">Phialocephala scopiformis</name>
    <dbReference type="NCBI Taxonomy" id="149040"/>
    <lineage>
        <taxon>Eukaryota</taxon>
        <taxon>Fungi</taxon>
        <taxon>Dikarya</taxon>
        <taxon>Ascomycota</taxon>
        <taxon>Pezizomycotina</taxon>
        <taxon>Leotiomycetes</taxon>
        <taxon>Helotiales</taxon>
        <taxon>Mollisiaceae</taxon>
        <taxon>Mollisia</taxon>
    </lineage>
</organism>
<feature type="chain" id="PRO_5008267777" evidence="2">
    <location>
        <begin position="18"/>
        <end position="203"/>
    </location>
</feature>
<gene>
    <name evidence="3" type="ORF">LY89DRAFT_138446</name>
</gene>
<dbReference type="Proteomes" id="UP000070700">
    <property type="component" value="Unassembled WGS sequence"/>
</dbReference>
<protein>
    <submittedName>
        <fullName evidence="3">Uncharacterized protein</fullName>
    </submittedName>
</protein>
<feature type="transmembrane region" description="Helical" evidence="1">
    <location>
        <begin position="7"/>
        <end position="26"/>
    </location>
</feature>
<keyword evidence="1" id="KW-0812">Transmembrane</keyword>
<sequence length="203" mass="23348">MASQNSIWWAILQLKVAFIVEFLGLWSQIPQSPLCVNVGFIFRIEDQIHLKECSKNNQRLSNVVQRLSEKSFGPVAVRHCYSGKQEDALQSAKQLHSQVRCDQRLSKFGSMPGCVVYCKDRTILINFPKQPSGSNECFELLEQWPWRFHGWRKCSLSQSCTVFVSFFNHNSTAFIVLTYLQSLYFTPRVPGVPGICYFLRSTP</sequence>
<dbReference type="AlphaFoldDB" id="A0A194X318"/>
<name>A0A194X318_MOLSC</name>
<keyword evidence="1" id="KW-0472">Membrane</keyword>
<keyword evidence="1" id="KW-1133">Transmembrane helix</keyword>
<evidence type="ECO:0000313" key="4">
    <source>
        <dbReference type="Proteomes" id="UP000070700"/>
    </source>
</evidence>
<evidence type="ECO:0000256" key="1">
    <source>
        <dbReference type="SAM" id="Phobius"/>
    </source>
</evidence>